<proteinExistence type="inferred from homology"/>
<dbReference type="GO" id="GO:0006412">
    <property type="term" value="P:translation"/>
    <property type="evidence" value="ECO:0007669"/>
    <property type="project" value="UniProtKB-UniRule"/>
</dbReference>
<feature type="domain" description="Ribosomal protein L9" evidence="8">
    <location>
        <begin position="21"/>
        <end position="48"/>
    </location>
</feature>
<dbReference type="GO" id="GO:0003735">
    <property type="term" value="F:structural constituent of ribosome"/>
    <property type="evidence" value="ECO:0007669"/>
    <property type="project" value="InterPro"/>
</dbReference>
<dbReference type="SUPFAM" id="SSF55653">
    <property type="entry name" value="Ribosomal protein L9 C-domain"/>
    <property type="match status" value="1"/>
</dbReference>
<dbReference type="Proteomes" id="UP000050816">
    <property type="component" value="Unassembled WGS sequence"/>
</dbReference>
<dbReference type="InterPro" id="IPR036791">
    <property type="entry name" value="Ribosomal_bL9_C_sf"/>
</dbReference>
<dbReference type="InterPro" id="IPR036935">
    <property type="entry name" value="Ribosomal_bL9_N_sf"/>
</dbReference>
<evidence type="ECO:0000256" key="5">
    <source>
        <dbReference type="ARBA" id="ARBA00023274"/>
    </source>
</evidence>
<evidence type="ECO:0000313" key="10">
    <source>
        <dbReference type="Proteomes" id="UP000050816"/>
    </source>
</evidence>
<keyword evidence="2 7" id="KW-0699">rRNA-binding</keyword>
<dbReference type="InterPro" id="IPR009027">
    <property type="entry name" value="Ribosomal_bL9/RNase_H1_N"/>
</dbReference>
<dbReference type="AlphaFoldDB" id="A0A0R1UEA0"/>
<evidence type="ECO:0000256" key="1">
    <source>
        <dbReference type="ARBA" id="ARBA00010605"/>
    </source>
</evidence>
<keyword evidence="5 7" id="KW-0687">Ribonucleoprotein</keyword>
<evidence type="ECO:0000313" key="9">
    <source>
        <dbReference type="EMBL" id="KRL91735.1"/>
    </source>
</evidence>
<comment type="caution">
    <text evidence="9">The sequence shown here is derived from an EMBL/GenBank/DDBJ whole genome shotgun (WGS) entry which is preliminary data.</text>
</comment>
<dbReference type="Pfam" id="PF01281">
    <property type="entry name" value="Ribosomal_L9_N"/>
    <property type="match status" value="1"/>
</dbReference>
<gene>
    <name evidence="7" type="primary">rplI</name>
    <name evidence="9" type="ORF">FC43_GL000702</name>
</gene>
<dbReference type="InterPro" id="IPR020594">
    <property type="entry name" value="Ribosomal_bL9_bac/chp"/>
</dbReference>
<dbReference type="Pfam" id="PF03948">
    <property type="entry name" value="Ribosomal_L9_C"/>
    <property type="match status" value="1"/>
</dbReference>
<dbReference type="Gene3D" id="3.10.430.100">
    <property type="entry name" value="Ribosomal protein L9, C-terminal domain"/>
    <property type="match status" value="1"/>
</dbReference>
<accession>A0A0R1UEA0</accession>
<dbReference type="GO" id="GO:1990904">
    <property type="term" value="C:ribonucleoprotein complex"/>
    <property type="evidence" value="ECO:0007669"/>
    <property type="project" value="UniProtKB-KW"/>
</dbReference>
<dbReference type="PATRIC" id="fig|1423760.3.peg.723"/>
<dbReference type="InterPro" id="IPR020070">
    <property type="entry name" value="Ribosomal_bL9_N"/>
</dbReference>
<dbReference type="InterPro" id="IPR020069">
    <property type="entry name" value="Ribosomal_bL9_C"/>
</dbReference>
<dbReference type="EMBL" id="AZFK01000016">
    <property type="protein sequence ID" value="KRL91735.1"/>
    <property type="molecule type" value="Genomic_DNA"/>
</dbReference>
<evidence type="ECO:0000256" key="2">
    <source>
        <dbReference type="ARBA" id="ARBA00022730"/>
    </source>
</evidence>
<dbReference type="GO" id="GO:0019843">
    <property type="term" value="F:rRNA binding"/>
    <property type="evidence" value="ECO:0007669"/>
    <property type="project" value="UniProtKB-UniRule"/>
</dbReference>
<evidence type="ECO:0000259" key="8">
    <source>
        <dbReference type="PROSITE" id="PS00651"/>
    </source>
</evidence>
<dbReference type="FunFam" id="3.40.5.10:FF:000002">
    <property type="entry name" value="50S ribosomal protein L9"/>
    <property type="match status" value="1"/>
</dbReference>
<dbReference type="SUPFAM" id="SSF55658">
    <property type="entry name" value="L9 N-domain-like"/>
    <property type="match status" value="1"/>
</dbReference>
<sequence>MYQRSDLRMQVIFVQDVKGRGKRGEVKNVPDGYAQNFLIPRGLAKQATKKALSELAGQERSKEKHEAEELAEAKRIKAVLEADDTVVELKGKAGSDGRMFGSISTKQIATALADQYQIKLNKRKLELAAPIKALGYVTVTVKLHHEVEAKMRVHVAEK</sequence>
<dbReference type="Gene3D" id="3.40.5.10">
    <property type="entry name" value="Ribosomal protein L9, N-terminal domain"/>
    <property type="match status" value="1"/>
</dbReference>
<dbReference type="InterPro" id="IPR000244">
    <property type="entry name" value="Ribosomal_bL9"/>
</dbReference>
<organism evidence="9 10">
    <name type="scientific">Limosilactobacillus ingluviei DSM 15946</name>
    <dbReference type="NCBI Taxonomy" id="1423760"/>
    <lineage>
        <taxon>Bacteria</taxon>
        <taxon>Bacillati</taxon>
        <taxon>Bacillota</taxon>
        <taxon>Bacilli</taxon>
        <taxon>Lactobacillales</taxon>
        <taxon>Lactobacillaceae</taxon>
        <taxon>Limosilactobacillus</taxon>
    </lineage>
</organism>
<evidence type="ECO:0000256" key="6">
    <source>
        <dbReference type="ARBA" id="ARBA00035292"/>
    </source>
</evidence>
<evidence type="ECO:0000256" key="7">
    <source>
        <dbReference type="HAMAP-Rule" id="MF_00503"/>
    </source>
</evidence>
<dbReference type="NCBIfam" id="TIGR00158">
    <property type="entry name" value="L9"/>
    <property type="match status" value="1"/>
</dbReference>
<comment type="similarity">
    <text evidence="1 7">Belongs to the bacterial ribosomal protein bL9 family.</text>
</comment>
<dbReference type="GO" id="GO:0005840">
    <property type="term" value="C:ribosome"/>
    <property type="evidence" value="ECO:0007669"/>
    <property type="project" value="UniProtKB-KW"/>
</dbReference>
<reference evidence="9 10" key="1">
    <citation type="journal article" date="2015" name="Genome Announc.">
        <title>Expanding the biotechnology potential of lactobacilli through comparative genomics of 213 strains and associated genera.</title>
        <authorList>
            <person name="Sun Z."/>
            <person name="Harris H.M."/>
            <person name="McCann A."/>
            <person name="Guo C."/>
            <person name="Argimon S."/>
            <person name="Zhang W."/>
            <person name="Yang X."/>
            <person name="Jeffery I.B."/>
            <person name="Cooney J.C."/>
            <person name="Kagawa T.F."/>
            <person name="Liu W."/>
            <person name="Song Y."/>
            <person name="Salvetti E."/>
            <person name="Wrobel A."/>
            <person name="Rasinkangas P."/>
            <person name="Parkhill J."/>
            <person name="Rea M.C."/>
            <person name="O'Sullivan O."/>
            <person name="Ritari J."/>
            <person name="Douillard F.P."/>
            <person name="Paul Ross R."/>
            <person name="Yang R."/>
            <person name="Briner A.E."/>
            <person name="Felis G.E."/>
            <person name="de Vos W.M."/>
            <person name="Barrangou R."/>
            <person name="Klaenhammer T.R."/>
            <person name="Caufield P.W."/>
            <person name="Cui Y."/>
            <person name="Zhang H."/>
            <person name="O'Toole P.W."/>
        </authorList>
    </citation>
    <scope>NUCLEOTIDE SEQUENCE [LARGE SCALE GENOMIC DNA]</scope>
    <source>
        <strain evidence="9 10">DSM 15946</strain>
    </source>
</reference>
<dbReference type="PROSITE" id="PS00651">
    <property type="entry name" value="RIBOSOMAL_L9"/>
    <property type="match status" value="1"/>
</dbReference>
<name>A0A0R1UEA0_9LACO</name>
<evidence type="ECO:0000256" key="3">
    <source>
        <dbReference type="ARBA" id="ARBA00022884"/>
    </source>
</evidence>
<evidence type="ECO:0000256" key="4">
    <source>
        <dbReference type="ARBA" id="ARBA00022980"/>
    </source>
</evidence>
<keyword evidence="3 7" id="KW-0694">RNA-binding</keyword>
<comment type="function">
    <text evidence="7">Binds to the 23S rRNA.</text>
</comment>
<dbReference type="PANTHER" id="PTHR21368">
    <property type="entry name" value="50S RIBOSOMAL PROTEIN L9"/>
    <property type="match status" value="1"/>
</dbReference>
<dbReference type="HAMAP" id="MF_00503">
    <property type="entry name" value="Ribosomal_bL9"/>
    <property type="match status" value="1"/>
</dbReference>
<protein>
    <recommendedName>
        <fullName evidence="6 7">Large ribosomal subunit protein bL9</fullName>
    </recommendedName>
</protein>
<keyword evidence="4 7" id="KW-0689">Ribosomal protein</keyword>